<accession>A0A7X2NS95</accession>
<gene>
    <name evidence="2" type="ORF">FYJ51_06650</name>
</gene>
<dbReference type="Proteomes" id="UP000461880">
    <property type="component" value="Unassembled WGS sequence"/>
</dbReference>
<feature type="domain" description="PucR C-terminal helix-turn-helix" evidence="1">
    <location>
        <begin position="29"/>
        <end position="84"/>
    </location>
</feature>
<evidence type="ECO:0000313" key="3">
    <source>
        <dbReference type="Proteomes" id="UP000461880"/>
    </source>
</evidence>
<organism evidence="2 3">
    <name type="scientific">Stecheria intestinalis</name>
    <dbReference type="NCBI Taxonomy" id="2606630"/>
    <lineage>
        <taxon>Bacteria</taxon>
        <taxon>Bacillati</taxon>
        <taxon>Bacillota</taxon>
        <taxon>Erysipelotrichia</taxon>
        <taxon>Erysipelotrichales</taxon>
        <taxon>Erysipelotrichaceae</taxon>
        <taxon>Stecheria</taxon>
    </lineage>
</organism>
<keyword evidence="3" id="KW-1185">Reference proteome</keyword>
<name>A0A7X2NS95_9FIRM</name>
<reference evidence="2 3" key="1">
    <citation type="submission" date="2019-08" db="EMBL/GenBank/DDBJ databases">
        <title>In-depth cultivation of the pig gut microbiome towards novel bacterial diversity and tailored functional studies.</title>
        <authorList>
            <person name="Wylensek D."/>
            <person name="Hitch T.C.A."/>
            <person name="Clavel T."/>
        </authorList>
    </citation>
    <scope>NUCLEOTIDE SEQUENCE [LARGE SCALE GENOMIC DNA]</scope>
    <source>
        <strain evidence="2 3">Oil+RF-744-GAM-WT-6</strain>
    </source>
</reference>
<dbReference type="AlphaFoldDB" id="A0A7X2NS95"/>
<proteinExistence type="predicted"/>
<sequence>MPMMDLMTFEDPCLLQMMDSEKDDKQEQLQTLYFCLKYAGNTSKVGQKLFLQRNSVLYRMEKIQPSANQNLEDWEEDMRLMLSFAFLIYLGMMKFV</sequence>
<protein>
    <submittedName>
        <fullName evidence="2">PucR family transcriptional regulator</fullName>
    </submittedName>
</protein>
<comment type="caution">
    <text evidence="2">The sequence shown here is derived from an EMBL/GenBank/DDBJ whole genome shotgun (WGS) entry which is preliminary data.</text>
</comment>
<evidence type="ECO:0000313" key="2">
    <source>
        <dbReference type="EMBL" id="MSS58582.1"/>
    </source>
</evidence>
<dbReference type="InterPro" id="IPR042070">
    <property type="entry name" value="PucR_C-HTH_sf"/>
</dbReference>
<dbReference type="Gene3D" id="1.10.10.2840">
    <property type="entry name" value="PucR C-terminal helix-turn-helix domain"/>
    <property type="match status" value="1"/>
</dbReference>
<evidence type="ECO:0000259" key="1">
    <source>
        <dbReference type="Pfam" id="PF13556"/>
    </source>
</evidence>
<dbReference type="EMBL" id="VUMN01000013">
    <property type="protein sequence ID" value="MSS58582.1"/>
    <property type="molecule type" value="Genomic_DNA"/>
</dbReference>
<dbReference type="Pfam" id="PF13556">
    <property type="entry name" value="HTH_30"/>
    <property type="match status" value="1"/>
</dbReference>
<dbReference type="InterPro" id="IPR025736">
    <property type="entry name" value="PucR_C-HTH_dom"/>
</dbReference>